<keyword evidence="3" id="KW-1185">Reference proteome</keyword>
<comment type="caution">
    <text evidence="2">The sequence shown here is derived from an EMBL/GenBank/DDBJ whole genome shotgun (WGS) entry which is preliminary data.</text>
</comment>
<feature type="transmembrane region" description="Helical" evidence="1">
    <location>
        <begin position="31"/>
        <end position="51"/>
    </location>
</feature>
<name>A0A9W6QK75_9PSEU</name>
<reference evidence="2" key="1">
    <citation type="submission" date="2023-02" db="EMBL/GenBank/DDBJ databases">
        <title>Actinokineospora globicatena NBRC 15670.</title>
        <authorList>
            <person name="Ichikawa N."/>
            <person name="Sato H."/>
            <person name="Tonouchi N."/>
        </authorList>
    </citation>
    <scope>NUCLEOTIDE SEQUENCE</scope>
    <source>
        <strain evidence="2">NBRC 15670</strain>
    </source>
</reference>
<keyword evidence="1" id="KW-1133">Transmembrane helix</keyword>
<evidence type="ECO:0000256" key="1">
    <source>
        <dbReference type="SAM" id="Phobius"/>
    </source>
</evidence>
<keyword evidence="1" id="KW-0812">Transmembrane</keyword>
<sequence>MAVDLRLARWVRAYLPGGLVRSEAWRGSLRARWLTAVCGLVLLVVVGQGTLSGRGFAQLGVVRGG</sequence>
<protein>
    <submittedName>
        <fullName evidence="2">Uncharacterized protein</fullName>
    </submittedName>
</protein>
<evidence type="ECO:0000313" key="2">
    <source>
        <dbReference type="EMBL" id="GLW89698.1"/>
    </source>
</evidence>
<gene>
    <name evidence="2" type="ORF">Aglo03_05140</name>
</gene>
<keyword evidence="1" id="KW-0472">Membrane</keyword>
<evidence type="ECO:0000313" key="3">
    <source>
        <dbReference type="Proteomes" id="UP001165042"/>
    </source>
</evidence>
<dbReference type="Proteomes" id="UP001165042">
    <property type="component" value="Unassembled WGS sequence"/>
</dbReference>
<dbReference type="EMBL" id="BSSD01000001">
    <property type="protein sequence ID" value="GLW89698.1"/>
    <property type="molecule type" value="Genomic_DNA"/>
</dbReference>
<dbReference type="AlphaFoldDB" id="A0A9W6QK75"/>
<proteinExistence type="predicted"/>
<accession>A0A9W6QK75</accession>
<organism evidence="2 3">
    <name type="scientific">Actinokineospora globicatena</name>
    <dbReference type="NCBI Taxonomy" id="103729"/>
    <lineage>
        <taxon>Bacteria</taxon>
        <taxon>Bacillati</taxon>
        <taxon>Actinomycetota</taxon>
        <taxon>Actinomycetes</taxon>
        <taxon>Pseudonocardiales</taxon>
        <taxon>Pseudonocardiaceae</taxon>
        <taxon>Actinokineospora</taxon>
    </lineage>
</organism>